<keyword evidence="4 5" id="KW-0472">Membrane</keyword>
<gene>
    <name evidence="7" type="ORF">KP79_PYT22873</name>
</gene>
<evidence type="ECO:0000313" key="7">
    <source>
        <dbReference type="EMBL" id="OWF39792.1"/>
    </source>
</evidence>
<name>A0A210PTL0_MIZYE</name>
<dbReference type="OrthoDB" id="10065302at2759"/>
<dbReference type="InterPro" id="IPR052612">
    <property type="entry name" value="ANP_Clearance_Receptor"/>
</dbReference>
<dbReference type="EMBL" id="NEDP02005508">
    <property type="protein sequence ID" value="OWF39792.1"/>
    <property type="molecule type" value="Genomic_DNA"/>
</dbReference>
<dbReference type="PANTHER" id="PTHR44755">
    <property type="entry name" value="NATRIURETIC PEPTIDE RECEPTOR 3-RELATED"/>
    <property type="match status" value="1"/>
</dbReference>
<reference evidence="7 8" key="1">
    <citation type="journal article" date="2017" name="Nat. Ecol. Evol.">
        <title>Scallop genome provides insights into evolution of bilaterian karyotype and development.</title>
        <authorList>
            <person name="Wang S."/>
            <person name="Zhang J."/>
            <person name="Jiao W."/>
            <person name="Li J."/>
            <person name="Xun X."/>
            <person name="Sun Y."/>
            <person name="Guo X."/>
            <person name="Huan P."/>
            <person name="Dong B."/>
            <person name="Zhang L."/>
            <person name="Hu X."/>
            <person name="Sun X."/>
            <person name="Wang J."/>
            <person name="Zhao C."/>
            <person name="Wang Y."/>
            <person name="Wang D."/>
            <person name="Huang X."/>
            <person name="Wang R."/>
            <person name="Lv J."/>
            <person name="Li Y."/>
            <person name="Zhang Z."/>
            <person name="Liu B."/>
            <person name="Lu W."/>
            <person name="Hui Y."/>
            <person name="Liang J."/>
            <person name="Zhou Z."/>
            <person name="Hou R."/>
            <person name="Li X."/>
            <person name="Liu Y."/>
            <person name="Li H."/>
            <person name="Ning X."/>
            <person name="Lin Y."/>
            <person name="Zhao L."/>
            <person name="Xing Q."/>
            <person name="Dou J."/>
            <person name="Li Y."/>
            <person name="Mao J."/>
            <person name="Guo H."/>
            <person name="Dou H."/>
            <person name="Li T."/>
            <person name="Mu C."/>
            <person name="Jiang W."/>
            <person name="Fu Q."/>
            <person name="Fu X."/>
            <person name="Miao Y."/>
            <person name="Liu J."/>
            <person name="Yu Q."/>
            <person name="Li R."/>
            <person name="Liao H."/>
            <person name="Li X."/>
            <person name="Kong Y."/>
            <person name="Jiang Z."/>
            <person name="Chourrout D."/>
            <person name="Li R."/>
            <person name="Bao Z."/>
        </authorList>
    </citation>
    <scope>NUCLEOTIDE SEQUENCE [LARGE SCALE GENOMIC DNA]</scope>
    <source>
        <strain evidence="7 8">PY_sf001</strain>
    </source>
</reference>
<keyword evidence="7" id="KW-0675">Receptor</keyword>
<evidence type="ECO:0000256" key="1">
    <source>
        <dbReference type="ARBA" id="ARBA00004370"/>
    </source>
</evidence>
<protein>
    <submittedName>
        <fullName evidence="7">Atrial natriuretic peptide receptor 3</fullName>
    </submittedName>
</protein>
<evidence type="ECO:0000259" key="6">
    <source>
        <dbReference type="Pfam" id="PF01094"/>
    </source>
</evidence>
<keyword evidence="2 5" id="KW-0812">Transmembrane</keyword>
<evidence type="ECO:0000256" key="5">
    <source>
        <dbReference type="SAM" id="Phobius"/>
    </source>
</evidence>
<organism evidence="7 8">
    <name type="scientific">Mizuhopecten yessoensis</name>
    <name type="common">Japanese scallop</name>
    <name type="synonym">Patinopecten yessoensis</name>
    <dbReference type="NCBI Taxonomy" id="6573"/>
    <lineage>
        <taxon>Eukaryota</taxon>
        <taxon>Metazoa</taxon>
        <taxon>Spiralia</taxon>
        <taxon>Lophotrochozoa</taxon>
        <taxon>Mollusca</taxon>
        <taxon>Bivalvia</taxon>
        <taxon>Autobranchia</taxon>
        <taxon>Pteriomorphia</taxon>
        <taxon>Pectinida</taxon>
        <taxon>Pectinoidea</taxon>
        <taxon>Pectinidae</taxon>
        <taxon>Mizuhopecten</taxon>
    </lineage>
</organism>
<dbReference type="SUPFAM" id="SSF53822">
    <property type="entry name" value="Periplasmic binding protein-like I"/>
    <property type="match status" value="1"/>
</dbReference>
<dbReference type="GO" id="GO:0016020">
    <property type="term" value="C:membrane"/>
    <property type="evidence" value="ECO:0007669"/>
    <property type="project" value="UniProtKB-SubCell"/>
</dbReference>
<dbReference type="GO" id="GO:0017046">
    <property type="term" value="F:peptide hormone binding"/>
    <property type="evidence" value="ECO:0007669"/>
    <property type="project" value="TreeGrafter"/>
</dbReference>
<dbReference type="Proteomes" id="UP000242188">
    <property type="component" value="Unassembled WGS sequence"/>
</dbReference>
<evidence type="ECO:0000256" key="2">
    <source>
        <dbReference type="ARBA" id="ARBA00022692"/>
    </source>
</evidence>
<dbReference type="GO" id="GO:0038023">
    <property type="term" value="F:signaling receptor activity"/>
    <property type="evidence" value="ECO:0007669"/>
    <property type="project" value="TreeGrafter"/>
</dbReference>
<keyword evidence="3 5" id="KW-1133">Transmembrane helix</keyword>
<dbReference type="InterPro" id="IPR028082">
    <property type="entry name" value="Peripla_BP_I"/>
</dbReference>
<feature type="transmembrane region" description="Helical" evidence="5">
    <location>
        <begin position="6"/>
        <end position="29"/>
    </location>
</feature>
<keyword evidence="8" id="KW-1185">Reference proteome</keyword>
<evidence type="ECO:0000256" key="4">
    <source>
        <dbReference type="ARBA" id="ARBA00023136"/>
    </source>
</evidence>
<dbReference type="GO" id="GO:0007165">
    <property type="term" value="P:signal transduction"/>
    <property type="evidence" value="ECO:0007669"/>
    <property type="project" value="TreeGrafter"/>
</dbReference>
<proteinExistence type="predicted"/>
<feature type="domain" description="Receptor ligand binding region" evidence="6">
    <location>
        <begin position="45"/>
        <end position="192"/>
    </location>
</feature>
<dbReference type="InterPro" id="IPR001828">
    <property type="entry name" value="ANF_lig-bd_rcpt"/>
</dbReference>
<comment type="caution">
    <text evidence="7">The sequence shown here is derived from an EMBL/GenBank/DDBJ whole genome shotgun (WGS) entry which is preliminary data.</text>
</comment>
<accession>A0A210PTL0</accession>
<dbReference type="AlphaFoldDB" id="A0A210PTL0"/>
<dbReference type="PANTHER" id="PTHR44755:SF11">
    <property type="entry name" value="ATRIAL NATRIURETIC PEPTIDE RECEPTOR 3 ISOFORM X1"/>
    <property type="match status" value="1"/>
</dbReference>
<evidence type="ECO:0000256" key="3">
    <source>
        <dbReference type="ARBA" id="ARBA00022989"/>
    </source>
</evidence>
<sequence length="232" mass="26521">MEPKQIHTYVCIALFCMVISVSSIVVKIATILPADNSRIFSIDRVTPAIQMAIDELSNNYTLVENLTFSVEYANSQCSIAEGINQAIDFYINKKVDAFFGPVCDYAVAPVARQTRFWNIPLISGGAMARDFAIYRKSQYPKLTRVGPVNFNSLSDFFVKLFRHSGWKSLKILYNREGHANVFEDFCHLCVEAIHYDIIEKAREIKQDYFRLDEKTDLRTILLEEVGNTFGDF</sequence>
<evidence type="ECO:0000313" key="8">
    <source>
        <dbReference type="Proteomes" id="UP000242188"/>
    </source>
</evidence>
<dbReference type="Pfam" id="PF01094">
    <property type="entry name" value="ANF_receptor"/>
    <property type="match status" value="1"/>
</dbReference>
<dbReference type="Gene3D" id="3.40.50.2300">
    <property type="match status" value="1"/>
</dbReference>
<comment type="subcellular location">
    <subcellularLocation>
        <location evidence="1">Membrane</location>
    </subcellularLocation>
</comment>